<accession>A0ABR6KGJ6</accession>
<keyword evidence="1" id="KW-0472">Membrane</keyword>
<dbReference type="Proteomes" id="UP000533637">
    <property type="component" value="Unassembled WGS sequence"/>
</dbReference>
<keyword evidence="1" id="KW-0812">Transmembrane</keyword>
<evidence type="ECO:0000313" key="2">
    <source>
        <dbReference type="EMBL" id="MBB4620613.1"/>
    </source>
</evidence>
<evidence type="ECO:0000256" key="1">
    <source>
        <dbReference type="SAM" id="Phobius"/>
    </source>
</evidence>
<comment type="caution">
    <text evidence="2">The sequence shown here is derived from an EMBL/GenBank/DDBJ whole genome shotgun (WGS) entry which is preliminary data.</text>
</comment>
<proteinExistence type="predicted"/>
<name>A0ABR6KGJ6_9BACT</name>
<feature type="transmembrane region" description="Helical" evidence="1">
    <location>
        <begin position="17"/>
        <end position="37"/>
    </location>
</feature>
<gene>
    <name evidence="2" type="ORF">GGQ57_000487</name>
</gene>
<protein>
    <submittedName>
        <fullName evidence="2">Uncharacterized protein</fullName>
    </submittedName>
</protein>
<organism evidence="2 3">
    <name type="scientific">Parabacteroides faecis</name>
    <dbReference type="NCBI Taxonomy" id="1217282"/>
    <lineage>
        <taxon>Bacteria</taxon>
        <taxon>Pseudomonadati</taxon>
        <taxon>Bacteroidota</taxon>
        <taxon>Bacteroidia</taxon>
        <taxon>Bacteroidales</taxon>
        <taxon>Tannerellaceae</taxon>
        <taxon>Parabacteroides</taxon>
    </lineage>
</organism>
<dbReference type="EMBL" id="JACHOC010000001">
    <property type="protein sequence ID" value="MBB4620613.1"/>
    <property type="molecule type" value="Genomic_DNA"/>
</dbReference>
<sequence length="66" mass="7570">MDYGDYLLKKSGVTFKLVYFIEFIKVLVFTCLLNNVAIRHVFCLDLPGKLSNKKTLFLSEGNILPQ</sequence>
<keyword evidence="1" id="KW-1133">Transmembrane helix</keyword>
<keyword evidence="3" id="KW-1185">Reference proteome</keyword>
<evidence type="ECO:0000313" key="3">
    <source>
        <dbReference type="Proteomes" id="UP000533637"/>
    </source>
</evidence>
<reference evidence="2 3" key="1">
    <citation type="submission" date="2020-08" db="EMBL/GenBank/DDBJ databases">
        <title>Genomic Encyclopedia of Type Strains, Phase IV (KMG-IV): sequencing the most valuable type-strain genomes for metagenomic binning, comparative biology and taxonomic classification.</title>
        <authorList>
            <person name="Goeker M."/>
        </authorList>
    </citation>
    <scope>NUCLEOTIDE SEQUENCE [LARGE SCALE GENOMIC DNA]</scope>
    <source>
        <strain evidence="2 3">DSM 102983</strain>
    </source>
</reference>